<evidence type="ECO:0000256" key="1">
    <source>
        <dbReference type="ARBA" id="ARBA00007014"/>
    </source>
</evidence>
<comment type="similarity">
    <text evidence="1">Belongs to the MAGUK family.</text>
</comment>
<dbReference type="Proteomes" id="UP000683360">
    <property type="component" value="Unassembled WGS sequence"/>
</dbReference>
<organism evidence="7 8">
    <name type="scientific">Mytilus edulis</name>
    <name type="common">Blue mussel</name>
    <dbReference type="NCBI Taxonomy" id="6550"/>
    <lineage>
        <taxon>Eukaryota</taxon>
        <taxon>Metazoa</taxon>
        <taxon>Spiralia</taxon>
        <taxon>Lophotrochozoa</taxon>
        <taxon>Mollusca</taxon>
        <taxon>Bivalvia</taxon>
        <taxon>Autobranchia</taxon>
        <taxon>Pteriomorphia</taxon>
        <taxon>Mytilida</taxon>
        <taxon>Mytiloidea</taxon>
        <taxon>Mytilidae</taxon>
        <taxon>Mytilinae</taxon>
        <taxon>Mytilus</taxon>
    </lineage>
</organism>
<dbReference type="InterPro" id="IPR027417">
    <property type="entry name" value="P-loop_NTPase"/>
</dbReference>
<dbReference type="CDD" id="cd00071">
    <property type="entry name" value="GMPK"/>
    <property type="match status" value="1"/>
</dbReference>
<protein>
    <submittedName>
        <fullName evidence="7">MAGUK p55 subfamily member 6,MAGUK p55 subfamily member 2</fullName>
    </submittedName>
</protein>
<dbReference type="AlphaFoldDB" id="A0A8S3QQ05"/>
<dbReference type="PROSITE" id="PS50106">
    <property type="entry name" value="PDZ"/>
    <property type="match status" value="1"/>
</dbReference>
<dbReference type="Pfam" id="PF02828">
    <property type="entry name" value="L27"/>
    <property type="match status" value="1"/>
</dbReference>
<dbReference type="InterPro" id="IPR004172">
    <property type="entry name" value="L27_dom"/>
</dbReference>
<dbReference type="Gene3D" id="2.30.30.40">
    <property type="entry name" value="SH3 Domains"/>
    <property type="match status" value="1"/>
</dbReference>
<dbReference type="PROSITE" id="PS50002">
    <property type="entry name" value="SH3"/>
    <property type="match status" value="1"/>
</dbReference>
<gene>
    <name evidence="7" type="ORF">MEDL_13447</name>
</gene>
<reference evidence="7" key="1">
    <citation type="submission" date="2021-03" db="EMBL/GenBank/DDBJ databases">
        <authorList>
            <person name="Bekaert M."/>
        </authorList>
    </citation>
    <scope>NUCLEOTIDE SEQUENCE</scope>
</reference>
<feature type="domain" description="PDZ" evidence="6">
    <location>
        <begin position="146"/>
        <end position="225"/>
    </location>
</feature>
<dbReference type="InterPro" id="IPR008145">
    <property type="entry name" value="GK/Ca_channel_bsu"/>
</dbReference>
<evidence type="ECO:0000259" key="5">
    <source>
        <dbReference type="PROSITE" id="PS50052"/>
    </source>
</evidence>
<dbReference type="OrthoDB" id="65789at2759"/>
<dbReference type="Gene3D" id="1.10.287.650">
    <property type="entry name" value="L27 domain"/>
    <property type="match status" value="1"/>
</dbReference>
<dbReference type="InterPro" id="IPR036892">
    <property type="entry name" value="L27_dom_sf"/>
</dbReference>
<dbReference type="PROSITE" id="PS50052">
    <property type="entry name" value="GUANYLATE_KINASE_2"/>
    <property type="match status" value="1"/>
</dbReference>
<dbReference type="InterPro" id="IPR050716">
    <property type="entry name" value="MAGUK"/>
</dbReference>
<dbReference type="Pfam" id="PF00595">
    <property type="entry name" value="PDZ"/>
    <property type="match status" value="1"/>
</dbReference>
<comment type="caution">
    <text evidence="7">The sequence shown here is derived from an EMBL/GenBank/DDBJ whole genome shotgun (WGS) entry which is preliminary data.</text>
</comment>
<dbReference type="InterPro" id="IPR001452">
    <property type="entry name" value="SH3_domain"/>
</dbReference>
<keyword evidence="8" id="KW-1185">Reference proteome</keyword>
<dbReference type="InterPro" id="IPR020590">
    <property type="entry name" value="Guanylate_kinase_CS"/>
</dbReference>
<dbReference type="SUPFAM" id="SSF52540">
    <property type="entry name" value="P-loop containing nucleoside triphosphate hydrolases"/>
    <property type="match status" value="1"/>
</dbReference>
<dbReference type="PROSITE" id="PS00856">
    <property type="entry name" value="GUANYLATE_KINASE_1"/>
    <property type="match status" value="1"/>
</dbReference>
<dbReference type="InterPro" id="IPR014775">
    <property type="entry name" value="L27_C"/>
</dbReference>
<evidence type="ECO:0000256" key="3">
    <source>
        <dbReference type="PROSITE-ProRule" id="PRU00192"/>
    </source>
</evidence>
<feature type="domain" description="Guanylate kinase-like" evidence="5">
    <location>
        <begin position="357"/>
        <end position="554"/>
    </location>
</feature>
<proteinExistence type="inferred from homology"/>
<sequence>MPAATTDSQETALDCLHDLRSQLDDIGDRTGARDADLDFLKSFLTDPVVQKIAQADDELKLPMSNPPSDVRGEKLLADVNNVIQKVVGTANGRDLDEILSDPHIGALMKAYDDVADKNYEEELYETNKLAQPPPPVFSAVADHVRLVSIKKDKTTSLGITVKIDENFNLRIARVLAGSVIDKQGMLHVNDIIKEVNGIPVATPEQLMDIIRVAESEITFKIVPTMQDINFKTQMFMKAHFNYDPLKDRLIPSKDAGLTFSDGDILHILTSEDPNWWQARRVVKDGEGPTGLIPSQQLEEKRKAFVQPDYDYSKSSLLCGLKRRKKKKINYTSSKNKEFDKCEITIYEEVTKMPPFQRKTLVLVGASGVGRRALKQKLLKDDPRRFGAVMPHTSRAPREGEVHGKGYYFTDREGMDEEIREGKYIEWGEFNGNLYGTKLESIHNVTMDGKMCVLDVSPTSLKVLKTAEYMPFVVFIAAPGIEALKRMYEEGRRRGLVGRKGASGHGTIEVKTEHDFYESIQESQNIERVYKGMFDFTIVNDDFDETYRTLRRELDNLSSEQQWVPINWVY</sequence>
<evidence type="ECO:0000259" key="4">
    <source>
        <dbReference type="PROSITE" id="PS50002"/>
    </source>
</evidence>
<dbReference type="PANTHER" id="PTHR23122">
    <property type="entry name" value="MEMBRANE-ASSOCIATED GUANYLATE KINASE MAGUK"/>
    <property type="match status" value="1"/>
</dbReference>
<dbReference type="SUPFAM" id="SSF50044">
    <property type="entry name" value="SH3-domain"/>
    <property type="match status" value="1"/>
</dbReference>
<accession>A0A8S3QQ05</accession>
<dbReference type="Pfam" id="PF00625">
    <property type="entry name" value="Guanylate_kin"/>
    <property type="match status" value="1"/>
</dbReference>
<dbReference type="SUPFAM" id="SSF101288">
    <property type="entry name" value="L27 domain"/>
    <property type="match status" value="1"/>
</dbReference>
<dbReference type="InterPro" id="IPR036028">
    <property type="entry name" value="SH3-like_dom_sf"/>
</dbReference>
<dbReference type="InterPro" id="IPR001478">
    <property type="entry name" value="PDZ"/>
</dbReference>
<dbReference type="Gene3D" id="2.30.42.10">
    <property type="match status" value="1"/>
</dbReference>
<dbReference type="SMART" id="SM00326">
    <property type="entry name" value="SH3"/>
    <property type="match status" value="1"/>
</dbReference>
<dbReference type="SMART" id="SM00569">
    <property type="entry name" value="L27"/>
    <property type="match status" value="2"/>
</dbReference>
<dbReference type="Gene3D" id="3.40.50.300">
    <property type="entry name" value="P-loop containing nucleotide triphosphate hydrolases"/>
    <property type="match status" value="1"/>
</dbReference>
<dbReference type="SMART" id="SM00228">
    <property type="entry name" value="PDZ"/>
    <property type="match status" value="1"/>
</dbReference>
<feature type="domain" description="SH3" evidence="4">
    <location>
        <begin position="231"/>
        <end position="302"/>
    </location>
</feature>
<dbReference type="EMBL" id="CAJPWZ010000695">
    <property type="protein sequence ID" value="CAG2198692.1"/>
    <property type="molecule type" value="Genomic_DNA"/>
</dbReference>
<keyword evidence="2 3" id="KW-0728">SH3 domain</keyword>
<dbReference type="Pfam" id="PF07653">
    <property type="entry name" value="SH3_2"/>
    <property type="match status" value="1"/>
</dbReference>
<dbReference type="SUPFAM" id="SSF50156">
    <property type="entry name" value="PDZ domain-like"/>
    <property type="match status" value="1"/>
</dbReference>
<evidence type="ECO:0000313" key="8">
    <source>
        <dbReference type="Proteomes" id="UP000683360"/>
    </source>
</evidence>
<dbReference type="CDD" id="cd11862">
    <property type="entry name" value="SH3_MPP"/>
    <property type="match status" value="1"/>
</dbReference>
<evidence type="ECO:0000259" key="6">
    <source>
        <dbReference type="PROSITE" id="PS50106"/>
    </source>
</evidence>
<dbReference type="SMART" id="SM00072">
    <property type="entry name" value="GuKc"/>
    <property type="match status" value="1"/>
</dbReference>
<evidence type="ECO:0000256" key="2">
    <source>
        <dbReference type="ARBA" id="ARBA00022443"/>
    </source>
</evidence>
<dbReference type="InterPro" id="IPR008144">
    <property type="entry name" value="Guanylate_kin-like_dom"/>
</dbReference>
<name>A0A8S3QQ05_MYTED</name>
<evidence type="ECO:0000313" key="7">
    <source>
        <dbReference type="EMBL" id="CAG2198692.1"/>
    </source>
</evidence>
<dbReference type="InterPro" id="IPR036034">
    <property type="entry name" value="PDZ_sf"/>
</dbReference>